<dbReference type="Pfam" id="PF03865">
    <property type="entry name" value="ShlB"/>
    <property type="match status" value="1"/>
</dbReference>
<evidence type="ECO:0000256" key="7">
    <source>
        <dbReference type="ARBA" id="ARBA00023065"/>
    </source>
</evidence>
<evidence type="ECO:0000256" key="1">
    <source>
        <dbReference type="ARBA" id="ARBA00004442"/>
    </source>
</evidence>
<keyword evidence="8" id="KW-0472">Membrane</keyword>
<dbReference type="GO" id="GO:0008320">
    <property type="term" value="F:protein transmembrane transporter activity"/>
    <property type="evidence" value="ECO:0007669"/>
    <property type="project" value="TreeGrafter"/>
</dbReference>
<dbReference type="Pfam" id="PF17287">
    <property type="entry name" value="POTRA_3"/>
    <property type="match status" value="1"/>
</dbReference>
<dbReference type="GO" id="GO:0009279">
    <property type="term" value="C:cell outer membrane"/>
    <property type="evidence" value="ECO:0007669"/>
    <property type="project" value="UniProtKB-SubCell"/>
</dbReference>
<dbReference type="GO" id="GO:0006811">
    <property type="term" value="P:monoatomic ion transport"/>
    <property type="evidence" value="ECO:0007669"/>
    <property type="project" value="UniProtKB-KW"/>
</dbReference>
<dbReference type="InterPro" id="IPR027282">
    <property type="entry name" value="TPS"/>
</dbReference>
<dbReference type="GO" id="GO:0046819">
    <property type="term" value="P:protein secretion by the type V secretion system"/>
    <property type="evidence" value="ECO:0007669"/>
    <property type="project" value="TreeGrafter"/>
</dbReference>
<evidence type="ECO:0000256" key="6">
    <source>
        <dbReference type="ARBA" id="ARBA00022927"/>
    </source>
</evidence>
<keyword evidence="12" id="KW-1185">Reference proteome</keyword>
<name>A0A022PKW3_9GAMM</name>
<evidence type="ECO:0000256" key="2">
    <source>
        <dbReference type="ARBA" id="ARBA00009055"/>
    </source>
</evidence>
<keyword evidence="4" id="KW-1134">Transmembrane beta strand</keyword>
<feature type="domain" description="POTRA" evidence="10">
    <location>
        <begin position="78"/>
        <end position="154"/>
    </location>
</feature>
<dbReference type="InterPro" id="IPR005565">
    <property type="entry name" value="Hemolysn_activator_HlyB_C"/>
</dbReference>
<keyword evidence="3" id="KW-0813">Transport</keyword>
<comment type="similarity">
    <text evidence="2">Belongs to the TPS (TC 1.B.20) family.</text>
</comment>
<accession>A0A022PKW3</accession>
<dbReference type="PROSITE" id="PS51779">
    <property type="entry name" value="POTRA"/>
    <property type="match status" value="1"/>
</dbReference>
<evidence type="ECO:0000256" key="8">
    <source>
        <dbReference type="ARBA" id="ARBA00023136"/>
    </source>
</evidence>
<keyword evidence="9" id="KW-0998">Cell outer membrane</keyword>
<dbReference type="Gene3D" id="2.40.160.50">
    <property type="entry name" value="membrane protein fhac: a member of the omp85/tpsb transporter family"/>
    <property type="match status" value="1"/>
</dbReference>
<dbReference type="FunFam" id="2.40.160.50:FF:000009">
    <property type="entry name" value="Putative hemolysin activator protein"/>
    <property type="match status" value="1"/>
</dbReference>
<evidence type="ECO:0000256" key="9">
    <source>
        <dbReference type="ARBA" id="ARBA00023237"/>
    </source>
</evidence>
<evidence type="ECO:0000256" key="3">
    <source>
        <dbReference type="ARBA" id="ARBA00022448"/>
    </source>
</evidence>
<proteinExistence type="inferred from homology"/>
<dbReference type="InterPro" id="IPR035251">
    <property type="entry name" value="ShlB_POTRA"/>
</dbReference>
<sequence length="570" mass="64153">MAMVSPSKIMTGLAGWAVFVIQPVYADDQPLFKQQEQHQKQQQQALEQRLEAKAPTVRLSDEISSISGLSFPNESPCFVIHKVTLSGREDLPHWVPLQRLADQANSHCLGLQGIDLLMSNMQNRLISHGWVTTRILAPEQDLSQGELKLNLVAGKIRQVRYTDEADKYATLYTALPAHDGNLLDLRDIEQGLENLQRIPNVQASMELVPGEQPGESDIVIKRQQSRFWHVGAWVDNSGTKTTGQTQGGLMFALDNPMSLSDLFYLSMNRDLAFSHRKDSTNYTAHYSAPFGYWQFAVTGSKYNYMQTVPELNGDAKYRGKNRNLNAQLSRVLHRNASSKTILIYSVNVRETRNFMKQTEIGSQKRRTSSWSLGLNHRHYIGATVLDAGVRYQQGTRWFGALPAYEERRDKSSYDYATAKSEIIQLSVTLNTPFKLGSQSFQHNIEYQKQWSNTPLTPQDQFSIGSRWTVRGFDGERTLSADEGWTLRNTLSWQTPAPDQQLYLGADYGRVGGHGSETIIGRTLAGGVMGLKGNIRPAHLAYDVSVGTPLSKPDGFKTDFAHINFSLNWQY</sequence>
<dbReference type="InterPro" id="IPR051544">
    <property type="entry name" value="TPS_OM_transporter"/>
</dbReference>
<evidence type="ECO:0000313" key="12">
    <source>
        <dbReference type="Proteomes" id="UP000023464"/>
    </source>
</evidence>
<dbReference type="FunFam" id="3.10.20.310:FF:000018">
    <property type="entry name" value="ShlB/FhaC/HecB family hemolysin secretion/activation protein"/>
    <property type="match status" value="1"/>
</dbReference>
<evidence type="ECO:0000256" key="5">
    <source>
        <dbReference type="ARBA" id="ARBA00022692"/>
    </source>
</evidence>
<keyword evidence="5" id="KW-0812">Transmembrane</keyword>
<dbReference type="AlphaFoldDB" id="A0A022PKW3"/>
<dbReference type="PANTHER" id="PTHR34597">
    <property type="entry name" value="SLR1661 PROTEIN"/>
    <property type="match status" value="1"/>
</dbReference>
<dbReference type="PANTHER" id="PTHR34597:SF3">
    <property type="entry name" value="OUTER MEMBRANE TRANSPORTER CDIB"/>
    <property type="match status" value="1"/>
</dbReference>
<keyword evidence="6" id="KW-0653">Protein transport</keyword>
<dbReference type="Gene3D" id="3.10.20.310">
    <property type="entry name" value="membrane protein fhac"/>
    <property type="match status" value="1"/>
</dbReference>
<dbReference type="PATRIC" id="fig|1393736.3.peg.2383"/>
<gene>
    <name evidence="11" type="ORF">BA1DRAFT_02337</name>
</gene>
<keyword evidence="7" id="KW-0406">Ion transport</keyword>
<evidence type="ECO:0000259" key="10">
    <source>
        <dbReference type="PROSITE" id="PS51779"/>
    </source>
</evidence>
<protein>
    <submittedName>
        <fullName evidence="11">Hemolysin activation/secretion protein</fullName>
    </submittedName>
</protein>
<organism evidence="11 12">
    <name type="scientific">Photorhabdus aegyptia</name>
    <dbReference type="NCBI Taxonomy" id="2805098"/>
    <lineage>
        <taxon>Bacteria</taxon>
        <taxon>Pseudomonadati</taxon>
        <taxon>Pseudomonadota</taxon>
        <taxon>Gammaproteobacteria</taxon>
        <taxon>Enterobacterales</taxon>
        <taxon>Morganellaceae</taxon>
        <taxon>Photorhabdus</taxon>
    </lineage>
</organism>
<dbReference type="InterPro" id="IPR013686">
    <property type="entry name" value="Polypept-transport_assoc_ShlB"/>
</dbReference>
<dbReference type="EMBL" id="JFGV01000031">
    <property type="protein sequence ID" value="EYU15160.1"/>
    <property type="molecule type" value="Genomic_DNA"/>
</dbReference>
<evidence type="ECO:0000313" key="11">
    <source>
        <dbReference type="EMBL" id="EYU15160.1"/>
    </source>
</evidence>
<reference evidence="11 12" key="1">
    <citation type="submission" date="2014-03" db="EMBL/GenBank/DDBJ databases">
        <title>Draft Genome of Photorhabdus luminescens BA1, an Egyptian Isolate.</title>
        <authorList>
            <person name="Ghazal S."/>
            <person name="Hurst S.G.IV."/>
            <person name="Morris K."/>
            <person name="Thomas K."/>
            <person name="Tisa L.S."/>
        </authorList>
    </citation>
    <scope>NUCLEOTIDE SEQUENCE [LARGE SCALE GENOMIC DNA]</scope>
    <source>
        <strain evidence="11 12">BA1</strain>
    </source>
</reference>
<evidence type="ECO:0000256" key="4">
    <source>
        <dbReference type="ARBA" id="ARBA00022452"/>
    </source>
</evidence>
<dbReference type="InterPro" id="IPR034746">
    <property type="entry name" value="POTRA"/>
</dbReference>
<dbReference type="PIRSF" id="PIRSF029745">
    <property type="entry name" value="FhaC"/>
    <property type="match status" value="1"/>
</dbReference>
<dbReference type="GO" id="GO:0098046">
    <property type="term" value="C:type V protein secretion system complex"/>
    <property type="evidence" value="ECO:0007669"/>
    <property type="project" value="TreeGrafter"/>
</dbReference>
<dbReference type="Proteomes" id="UP000023464">
    <property type="component" value="Unassembled WGS sequence"/>
</dbReference>
<comment type="caution">
    <text evidence="11">The sequence shown here is derived from an EMBL/GenBank/DDBJ whole genome shotgun (WGS) entry which is preliminary data.</text>
</comment>
<dbReference type="Pfam" id="PF08479">
    <property type="entry name" value="POTRA_2"/>
    <property type="match status" value="1"/>
</dbReference>
<comment type="subcellular location">
    <subcellularLocation>
        <location evidence="1">Cell outer membrane</location>
    </subcellularLocation>
</comment>